<proteinExistence type="predicted"/>
<reference evidence="3" key="1">
    <citation type="submission" date="2022-11" db="UniProtKB">
        <authorList>
            <consortium name="WormBaseParasite"/>
        </authorList>
    </citation>
    <scope>IDENTIFICATION</scope>
</reference>
<dbReference type="AlphaFoldDB" id="A0A914CU34"/>
<dbReference type="WBParaSite" id="ACRNAN_scaffold14635.g15841.t1">
    <property type="protein sequence ID" value="ACRNAN_scaffold14635.g15841.t1"/>
    <property type="gene ID" value="ACRNAN_scaffold14635.g15841"/>
</dbReference>
<evidence type="ECO:0000313" key="2">
    <source>
        <dbReference type="Proteomes" id="UP000887540"/>
    </source>
</evidence>
<dbReference type="Proteomes" id="UP000887540">
    <property type="component" value="Unplaced"/>
</dbReference>
<keyword evidence="1" id="KW-1133">Transmembrane helix</keyword>
<organism evidence="2 3">
    <name type="scientific">Acrobeloides nanus</name>
    <dbReference type="NCBI Taxonomy" id="290746"/>
    <lineage>
        <taxon>Eukaryota</taxon>
        <taxon>Metazoa</taxon>
        <taxon>Ecdysozoa</taxon>
        <taxon>Nematoda</taxon>
        <taxon>Chromadorea</taxon>
        <taxon>Rhabditida</taxon>
        <taxon>Tylenchina</taxon>
        <taxon>Cephalobomorpha</taxon>
        <taxon>Cephaloboidea</taxon>
        <taxon>Cephalobidae</taxon>
        <taxon>Acrobeloides</taxon>
    </lineage>
</organism>
<evidence type="ECO:0000313" key="3">
    <source>
        <dbReference type="WBParaSite" id="ACRNAN_scaffold14635.g15841.t1"/>
    </source>
</evidence>
<name>A0A914CU34_9BILA</name>
<protein>
    <submittedName>
        <fullName evidence="3">Innexin</fullName>
    </submittedName>
</protein>
<accession>A0A914CU34</accession>
<evidence type="ECO:0000256" key="1">
    <source>
        <dbReference type="SAM" id="Phobius"/>
    </source>
</evidence>
<keyword evidence="1" id="KW-0812">Transmembrane</keyword>
<keyword evidence="2" id="KW-1185">Reference proteome</keyword>
<keyword evidence="1" id="KW-0472">Membrane</keyword>
<sequence>AYVFFWFWIVFVLVVQFFTALHATILYMIPTWTHRELCSILQLGERDPKRRVVHIFLKEHLHLEGFIASYTEGKLERSDCIRNGEAIVDNF</sequence>
<feature type="transmembrane region" description="Helical" evidence="1">
    <location>
        <begin position="6"/>
        <end position="29"/>
    </location>
</feature>